<name>A0AAN9RHY5_PHACN</name>
<protein>
    <submittedName>
        <fullName evidence="2">Uncharacterized protein</fullName>
    </submittedName>
</protein>
<dbReference type="EMBL" id="JAYMYR010000002">
    <property type="protein sequence ID" value="KAK7376985.1"/>
    <property type="molecule type" value="Genomic_DNA"/>
</dbReference>
<proteinExistence type="predicted"/>
<dbReference type="Proteomes" id="UP001374584">
    <property type="component" value="Unassembled WGS sequence"/>
</dbReference>
<comment type="caution">
    <text evidence="2">The sequence shown here is derived from an EMBL/GenBank/DDBJ whole genome shotgun (WGS) entry which is preliminary data.</text>
</comment>
<dbReference type="AlphaFoldDB" id="A0AAN9RHY5"/>
<evidence type="ECO:0000313" key="2">
    <source>
        <dbReference type="EMBL" id="KAK7376985.1"/>
    </source>
</evidence>
<evidence type="ECO:0000313" key="3">
    <source>
        <dbReference type="Proteomes" id="UP001374584"/>
    </source>
</evidence>
<sequence length="349" mass="36349">MTPLSFRSLAWWCAVVLFSGHDIVVVPTVTVVRGLLLESEARCLDVGGEGENDSVFSDFGEGEGLKSSVEMTTQFPDVAEELIKGDAGLKKDDFSVLGSQNGAGERMEGDDALITTMRIELDEVKVGSVGEGGGGPIVDVAEHVGYPAGALGAHDNDLDGKVEGSGGSLVEVPAPTMLAGKTSDGRRDRSPSFQKASLCGAKPEALASSDERVEATDRRVALRSGRPVATTSAKLVDSVGVEVGGEAVHTASSGGSKGIGLDLEWAIRAVSPVTALSGERHPAVISSPRTLHKNFNSESEANLMNCPVFFAPGLWSYKGGNDGFFAAGRTTSAAPSVELRWNAKYLVLG</sequence>
<evidence type="ECO:0000256" key="1">
    <source>
        <dbReference type="SAM" id="MobiDB-lite"/>
    </source>
</evidence>
<feature type="region of interest" description="Disordered" evidence="1">
    <location>
        <begin position="178"/>
        <end position="212"/>
    </location>
</feature>
<gene>
    <name evidence="2" type="ORF">VNO80_02405</name>
</gene>
<reference evidence="2 3" key="1">
    <citation type="submission" date="2024-01" db="EMBL/GenBank/DDBJ databases">
        <title>The genomes of 5 underutilized Papilionoideae crops provide insights into root nodulation and disease resistanc.</title>
        <authorList>
            <person name="Jiang F."/>
        </authorList>
    </citation>
    <scope>NUCLEOTIDE SEQUENCE [LARGE SCALE GENOMIC DNA]</scope>
    <source>
        <strain evidence="2">JINMINGXINNONG_FW02</strain>
        <tissue evidence="2">Leaves</tissue>
    </source>
</reference>
<accession>A0AAN9RHY5</accession>
<keyword evidence="3" id="KW-1185">Reference proteome</keyword>
<organism evidence="2 3">
    <name type="scientific">Phaseolus coccineus</name>
    <name type="common">Scarlet runner bean</name>
    <name type="synonym">Phaseolus multiflorus</name>
    <dbReference type="NCBI Taxonomy" id="3886"/>
    <lineage>
        <taxon>Eukaryota</taxon>
        <taxon>Viridiplantae</taxon>
        <taxon>Streptophyta</taxon>
        <taxon>Embryophyta</taxon>
        <taxon>Tracheophyta</taxon>
        <taxon>Spermatophyta</taxon>
        <taxon>Magnoliopsida</taxon>
        <taxon>eudicotyledons</taxon>
        <taxon>Gunneridae</taxon>
        <taxon>Pentapetalae</taxon>
        <taxon>rosids</taxon>
        <taxon>fabids</taxon>
        <taxon>Fabales</taxon>
        <taxon>Fabaceae</taxon>
        <taxon>Papilionoideae</taxon>
        <taxon>50 kb inversion clade</taxon>
        <taxon>NPAAA clade</taxon>
        <taxon>indigoferoid/millettioid clade</taxon>
        <taxon>Phaseoleae</taxon>
        <taxon>Phaseolus</taxon>
    </lineage>
</organism>